<dbReference type="FunFam" id="3.80.10.10:FF:000095">
    <property type="entry name" value="LRR receptor-like serine/threonine-protein kinase GSO1"/>
    <property type="match status" value="1"/>
</dbReference>
<dbReference type="AlphaFoldDB" id="A0A835KH82"/>
<dbReference type="SUPFAM" id="SSF52047">
    <property type="entry name" value="RNI-like"/>
    <property type="match status" value="2"/>
</dbReference>
<dbReference type="EMBL" id="JACEFO010001608">
    <property type="protein sequence ID" value="KAF8731322.1"/>
    <property type="molecule type" value="Genomic_DNA"/>
</dbReference>
<dbReference type="OrthoDB" id="442066at2759"/>
<evidence type="ECO:0000256" key="1">
    <source>
        <dbReference type="ARBA" id="ARBA00004251"/>
    </source>
</evidence>
<evidence type="ECO:0000313" key="14">
    <source>
        <dbReference type="Proteomes" id="UP000636709"/>
    </source>
</evidence>
<keyword evidence="3" id="KW-1003">Cell membrane</keyword>
<evidence type="ECO:0000256" key="7">
    <source>
        <dbReference type="ARBA" id="ARBA00022729"/>
    </source>
</evidence>
<dbReference type="InterPro" id="IPR046956">
    <property type="entry name" value="RLP23-like"/>
</dbReference>
<proteinExistence type="inferred from homology"/>
<evidence type="ECO:0000313" key="13">
    <source>
        <dbReference type="EMBL" id="KAF8731322.1"/>
    </source>
</evidence>
<evidence type="ECO:0000256" key="2">
    <source>
        <dbReference type="ARBA" id="ARBA00009592"/>
    </source>
</evidence>
<keyword evidence="5" id="KW-1070">Brassinosteroid signaling pathway</keyword>
<evidence type="ECO:0000256" key="9">
    <source>
        <dbReference type="ARBA" id="ARBA00022989"/>
    </source>
</evidence>
<keyword evidence="7" id="KW-0732">Signal</keyword>
<dbReference type="Pfam" id="PF13855">
    <property type="entry name" value="LRR_8"/>
    <property type="match status" value="1"/>
</dbReference>
<gene>
    <name evidence="13" type="ORF">HU200_016376</name>
</gene>
<dbReference type="FunFam" id="3.80.10.10:FF:000111">
    <property type="entry name" value="LRR receptor-like serine/threonine-protein kinase ERECTA"/>
    <property type="match status" value="1"/>
</dbReference>
<dbReference type="Gene3D" id="3.80.10.10">
    <property type="entry name" value="Ribonuclease Inhibitor"/>
    <property type="match status" value="5"/>
</dbReference>
<evidence type="ECO:0000256" key="8">
    <source>
        <dbReference type="ARBA" id="ARBA00022737"/>
    </source>
</evidence>
<dbReference type="GO" id="GO:0005886">
    <property type="term" value="C:plasma membrane"/>
    <property type="evidence" value="ECO:0007669"/>
    <property type="project" value="UniProtKB-SubCell"/>
</dbReference>
<dbReference type="Pfam" id="PF00560">
    <property type="entry name" value="LRR_1"/>
    <property type="match status" value="5"/>
</dbReference>
<comment type="similarity">
    <text evidence="2">Belongs to the RLP family.</text>
</comment>
<dbReference type="Proteomes" id="UP000636709">
    <property type="component" value="Unassembled WGS sequence"/>
</dbReference>
<dbReference type="PROSITE" id="PS51450">
    <property type="entry name" value="LRR"/>
    <property type="match status" value="3"/>
</dbReference>
<keyword evidence="11" id="KW-0325">Glycoprotein</keyword>
<comment type="caution">
    <text evidence="13">The sequence shown here is derived from an EMBL/GenBank/DDBJ whole genome shotgun (WGS) entry which is preliminary data.</text>
</comment>
<keyword evidence="9 12" id="KW-1133">Transmembrane helix</keyword>
<evidence type="ECO:0000256" key="6">
    <source>
        <dbReference type="ARBA" id="ARBA00022692"/>
    </source>
</evidence>
<dbReference type="PRINTS" id="PR00019">
    <property type="entry name" value="LEURICHRPT"/>
</dbReference>
<keyword evidence="8" id="KW-0677">Repeat</keyword>
<name>A0A835KH82_9POAL</name>
<dbReference type="FunFam" id="3.80.10.10:FF:000041">
    <property type="entry name" value="LRR receptor-like serine/threonine-protein kinase ERECTA"/>
    <property type="match status" value="1"/>
</dbReference>
<reference evidence="13" key="1">
    <citation type="submission" date="2020-07" db="EMBL/GenBank/DDBJ databases">
        <title>Genome sequence and genetic diversity analysis of an under-domesticated orphan crop, white fonio (Digitaria exilis).</title>
        <authorList>
            <person name="Bennetzen J.L."/>
            <person name="Chen S."/>
            <person name="Ma X."/>
            <person name="Wang X."/>
            <person name="Yssel A.E.J."/>
            <person name="Chaluvadi S.R."/>
            <person name="Johnson M."/>
            <person name="Gangashetty P."/>
            <person name="Hamidou F."/>
            <person name="Sanogo M.D."/>
            <person name="Zwaenepoel A."/>
            <person name="Wallace J."/>
            <person name="Van De Peer Y."/>
            <person name="Van Deynze A."/>
        </authorList>
    </citation>
    <scope>NUCLEOTIDE SEQUENCE</scope>
    <source>
        <tissue evidence="13">Leaves</tissue>
    </source>
</reference>
<sequence length="773" mass="85058">MDLSQSTEWCEALANHTPHLRVLSLPFCFVSGPICGSISALHKLSVIDLQFNGLTGPIPDFLANFSFLNVLRLSYNNLEGWVSPAIFQHKKLVTIELHHNDIAGSLPNFTADSCLQNLLVGRTSFSGTIPDSIGNLKSLTKLGIDALGFSGNLPSSIGKLKSLNDLRVSGFDLVGPIPSWITNLTSLEVLEFSYCGLYGSIPSYLRGLSKLQILVLYNCNFSGHMPPHVSNFTQVGTLVLASNNFTGTVELNSLSKLPNLTVLNLSNNKLVVVDGEDNSSMVSYPNIIQLGLASCNLNSFPSTLRHLNYIQALDLSSNQIHGAIPQWLWENLSNFEINLLNVSHNYLTDIGYETSLPVYIAYLDLSHNMFEGTIPLPQYSEFFSGFELDYSNNMPQNISSQLGTLSVFRASRNNLSGNLPPSFCPCHIEILDLSYNIFSGPIPSCMMEDGNSLEVLNLRENQLHGELPRYVNENCSLKVLDLSGNRIKGQLPRSLNFCKKLEVLDIGNNEITDSFPCWMSTLPRLQVLVLKYNKFFGKVEANVAKDKTNSSNHLSGTLTEEWLSKLMSMMVKIKDEALVMEYQGYQGEQYQVATDLTYKGSDLTVQKILRTLVFFDISSNALQGSIPPTIGELVLLDVLNMSYNSFTGSIPSQLSHLTQLEVLDLSSNKLSGEIPQELASLDFLTTLNVSDNKLVGRIPQSPHFMTFSNSSFLGNDGLCGAPLSKGCINTTTPDIVSHHSKNRYVDIIQCLFAGLGFGVGFSIAIVVAWVIPV</sequence>
<keyword evidence="14" id="KW-1185">Reference proteome</keyword>
<keyword evidence="6 12" id="KW-0812">Transmembrane</keyword>
<feature type="transmembrane region" description="Helical" evidence="12">
    <location>
        <begin position="751"/>
        <end position="771"/>
    </location>
</feature>
<dbReference type="InterPro" id="IPR032675">
    <property type="entry name" value="LRR_dom_sf"/>
</dbReference>
<dbReference type="InterPro" id="IPR001611">
    <property type="entry name" value="Leu-rich_rpt"/>
</dbReference>
<evidence type="ECO:0000256" key="3">
    <source>
        <dbReference type="ARBA" id="ARBA00022475"/>
    </source>
</evidence>
<comment type="subcellular location">
    <subcellularLocation>
        <location evidence="1">Cell membrane</location>
        <topology evidence="1">Single-pass type I membrane protein</topology>
    </subcellularLocation>
</comment>
<dbReference type="InterPro" id="IPR003591">
    <property type="entry name" value="Leu-rich_rpt_typical-subtyp"/>
</dbReference>
<keyword evidence="4" id="KW-0433">Leucine-rich repeat</keyword>
<keyword evidence="10 12" id="KW-0472">Membrane</keyword>
<evidence type="ECO:0000256" key="5">
    <source>
        <dbReference type="ARBA" id="ARBA00022626"/>
    </source>
</evidence>
<evidence type="ECO:0000256" key="11">
    <source>
        <dbReference type="ARBA" id="ARBA00023180"/>
    </source>
</evidence>
<accession>A0A835KH82</accession>
<dbReference type="SMART" id="SM00369">
    <property type="entry name" value="LRR_TYP"/>
    <property type="match status" value="5"/>
</dbReference>
<evidence type="ECO:0000256" key="12">
    <source>
        <dbReference type="SAM" id="Phobius"/>
    </source>
</evidence>
<evidence type="ECO:0000256" key="10">
    <source>
        <dbReference type="ARBA" id="ARBA00023136"/>
    </source>
</evidence>
<protein>
    <submittedName>
        <fullName evidence="13">Uncharacterized protein</fullName>
    </submittedName>
</protein>
<organism evidence="13 14">
    <name type="scientific">Digitaria exilis</name>
    <dbReference type="NCBI Taxonomy" id="1010633"/>
    <lineage>
        <taxon>Eukaryota</taxon>
        <taxon>Viridiplantae</taxon>
        <taxon>Streptophyta</taxon>
        <taxon>Embryophyta</taxon>
        <taxon>Tracheophyta</taxon>
        <taxon>Spermatophyta</taxon>
        <taxon>Magnoliopsida</taxon>
        <taxon>Liliopsida</taxon>
        <taxon>Poales</taxon>
        <taxon>Poaceae</taxon>
        <taxon>PACMAD clade</taxon>
        <taxon>Panicoideae</taxon>
        <taxon>Panicodae</taxon>
        <taxon>Paniceae</taxon>
        <taxon>Anthephorinae</taxon>
        <taxon>Digitaria</taxon>
    </lineage>
</organism>
<dbReference type="PANTHER" id="PTHR48061:SF48">
    <property type="entry name" value="OS01G0162500 PROTEIN"/>
    <property type="match status" value="1"/>
</dbReference>
<dbReference type="PANTHER" id="PTHR48061">
    <property type="entry name" value="LEUCINE-RICH REPEAT RECEPTOR PROTEIN KINASE EMS1-LIKE-RELATED"/>
    <property type="match status" value="1"/>
</dbReference>
<dbReference type="SUPFAM" id="SSF52058">
    <property type="entry name" value="L domain-like"/>
    <property type="match status" value="1"/>
</dbReference>
<dbReference type="GO" id="GO:0009742">
    <property type="term" value="P:brassinosteroid mediated signaling pathway"/>
    <property type="evidence" value="ECO:0007669"/>
    <property type="project" value="UniProtKB-KW"/>
</dbReference>
<evidence type="ECO:0000256" key="4">
    <source>
        <dbReference type="ARBA" id="ARBA00022614"/>
    </source>
</evidence>